<comment type="caution">
    <text evidence="1">The sequence shown here is derived from an EMBL/GenBank/DDBJ whole genome shotgun (WGS) entry which is preliminary data.</text>
</comment>
<sequence length="138" mass="16306">MINQYIEIIKQLRLIKIEQLLLQKLIYKLANQMRHFPEFRMLKKFNKKTIKIIQSCTQQIKENTFKGPEMLTEIEKVQSFLLTLSYIITGNIKRKLLIQFQLLTFGAISRIQACFEQVKNIINEMEQGKTSTNPQIIS</sequence>
<protein>
    <submittedName>
        <fullName evidence="1">Uncharacterized protein</fullName>
    </submittedName>
</protein>
<accession>A0A8S1NYV6</accession>
<evidence type="ECO:0000313" key="1">
    <source>
        <dbReference type="EMBL" id="CAD8095741.1"/>
    </source>
</evidence>
<reference evidence="1" key="1">
    <citation type="submission" date="2021-01" db="EMBL/GenBank/DDBJ databases">
        <authorList>
            <consortium name="Genoscope - CEA"/>
            <person name="William W."/>
        </authorList>
    </citation>
    <scope>NUCLEOTIDE SEQUENCE</scope>
</reference>
<name>A0A8S1NYV6_9CILI</name>
<keyword evidence="2" id="KW-1185">Reference proteome</keyword>
<proteinExistence type="predicted"/>
<dbReference type="EMBL" id="CAJJDN010000065">
    <property type="protein sequence ID" value="CAD8095741.1"/>
    <property type="molecule type" value="Genomic_DNA"/>
</dbReference>
<dbReference type="OrthoDB" id="305488at2759"/>
<dbReference type="AlphaFoldDB" id="A0A8S1NYV6"/>
<evidence type="ECO:0000313" key="2">
    <source>
        <dbReference type="Proteomes" id="UP000692954"/>
    </source>
</evidence>
<organism evidence="1 2">
    <name type="scientific">Paramecium sonneborni</name>
    <dbReference type="NCBI Taxonomy" id="65129"/>
    <lineage>
        <taxon>Eukaryota</taxon>
        <taxon>Sar</taxon>
        <taxon>Alveolata</taxon>
        <taxon>Ciliophora</taxon>
        <taxon>Intramacronucleata</taxon>
        <taxon>Oligohymenophorea</taxon>
        <taxon>Peniculida</taxon>
        <taxon>Parameciidae</taxon>
        <taxon>Paramecium</taxon>
    </lineage>
</organism>
<gene>
    <name evidence="1" type="ORF">PSON_ATCC_30995.1.T0650066</name>
</gene>
<dbReference type="Proteomes" id="UP000692954">
    <property type="component" value="Unassembled WGS sequence"/>
</dbReference>